<name>A0AA40D3Z8_9PEZI</name>
<dbReference type="PANTHER" id="PTHR23502">
    <property type="entry name" value="MAJOR FACILITATOR SUPERFAMILY"/>
    <property type="match status" value="1"/>
</dbReference>
<evidence type="ECO:0000256" key="1">
    <source>
        <dbReference type="ARBA" id="ARBA00004141"/>
    </source>
</evidence>
<comment type="subcellular location">
    <subcellularLocation>
        <location evidence="1">Membrane</location>
        <topology evidence="1">Multi-pass membrane protein</topology>
    </subcellularLocation>
</comment>
<feature type="transmembrane region" description="Helical" evidence="6">
    <location>
        <begin position="402"/>
        <end position="426"/>
    </location>
</feature>
<feature type="transmembrane region" description="Helical" evidence="6">
    <location>
        <begin position="446"/>
        <end position="467"/>
    </location>
</feature>
<dbReference type="InterPro" id="IPR011701">
    <property type="entry name" value="MFS"/>
</dbReference>
<evidence type="ECO:0000259" key="7">
    <source>
        <dbReference type="PROSITE" id="PS50850"/>
    </source>
</evidence>
<evidence type="ECO:0000256" key="5">
    <source>
        <dbReference type="SAM" id="MobiDB-lite"/>
    </source>
</evidence>
<feature type="compositionally biased region" description="Low complexity" evidence="5">
    <location>
        <begin position="330"/>
        <end position="340"/>
    </location>
</feature>
<dbReference type="PANTHER" id="PTHR23502:SF4">
    <property type="entry name" value="MAJOR FACILITATOR SUPERFAMILY (MFS) PROFILE DOMAIN-CONTAINING PROTEIN-RELATED"/>
    <property type="match status" value="1"/>
</dbReference>
<evidence type="ECO:0000256" key="4">
    <source>
        <dbReference type="ARBA" id="ARBA00023136"/>
    </source>
</evidence>
<dbReference type="EMBL" id="JAULSY010000180">
    <property type="protein sequence ID" value="KAK0659708.1"/>
    <property type="molecule type" value="Genomic_DNA"/>
</dbReference>
<dbReference type="FunFam" id="1.20.1250.20:FF:000396">
    <property type="entry name" value="MFS general substrate transporter"/>
    <property type="match status" value="1"/>
</dbReference>
<keyword evidence="3 6" id="KW-1133">Transmembrane helix</keyword>
<reference evidence="8" key="1">
    <citation type="submission" date="2023-06" db="EMBL/GenBank/DDBJ databases">
        <title>Genome-scale phylogeny and comparative genomics of the fungal order Sordariales.</title>
        <authorList>
            <consortium name="Lawrence Berkeley National Laboratory"/>
            <person name="Hensen N."/>
            <person name="Bonometti L."/>
            <person name="Westerberg I."/>
            <person name="Brannstrom I.O."/>
            <person name="Guillou S."/>
            <person name="Cros-Aarteil S."/>
            <person name="Calhoun S."/>
            <person name="Haridas S."/>
            <person name="Kuo A."/>
            <person name="Mondo S."/>
            <person name="Pangilinan J."/>
            <person name="Riley R."/>
            <person name="Labutti K."/>
            <person name="Andreopoulos B."/>
            <person name="Lipzen A."/>
            <person name="Chen C."/>
            <person name="Yanf M."/>
            <person name="Daum C."/>
            <person name="Ng V."/>
            <person name="Clum A."/>
            <person name="Steindorff A."/>
            <person name="Ohm R."/>
            <person name="Martin F."/>
            <person name="Silar P."/>
            <person name="Natvig D."/>
            <person name="Lalanne C."/>
            <person name="Gautier V."/>
            <person name="Ament-Velasquez S.L."/>
            <person name="Kruys A."/>
            <person name="Hutchinson M.I."/>
            <person name="Powell A.J."/>
            <person name="Barry K."/>
            <person name="Miller A.N."/>
            <person name="Grigoriev I.V."/>
            <person name="Debuchy R."/>
            <person name="Gladieux P."/>
            <person name="Thoren M.H."/>
            <person name="Johannesson H."/>
        </authorList>
    </citation>
    <scope>NUCLEOTIDE SEQUENCE</scope>
    <source>
        <strain evidence="8">CBS 307.81</strain>
    </source>
</reference>
<feature type="transmembrane region" description="Helical" evidence="6">
    <location>
        <begin position="124"/>
        <end position="147"/>
    </location>
</feature>
<gene>
    <name evidence="8" type="ORF">QBC41DRAFT_384428</name>
</gene>
<feature type="transmembrane region" description="Helical" evidence="6">
    <location>
        <begin position="518"/>
        <end position="544"/>
    </location>
</feature>
<feature type="transmembrane region" description="Helical" evidence="6">
    <location>
        <begin position="488"/>
        <end position="512"/>
    </location>
</feature>
<feature type="region of interest" description="Disordered" evidence="5">
    <location>
        <begin position="329"/>
        <end position="367"/>
    </location>
</feature>
<feature type="region of interest" description="Disordered" evidence="5">
    <location>
        <begin position="1"/>
        <end position="84"/>
    </location>
</feature>
<dbReference type="InterPro" id="IPR036259">
    <property type="entry name" value="MFS_trans_sf"/>
</dbReference>
<dbReference type="AlphaFoldDB" id="A0AA40D3Z8"/>
<feature type="region of interest" description="Disordered" evidence="5">
    <location>
        <begin position="294"/>
        <end position="314"/>
    </location>
</feature>
<sequence>MHRSDIENPSENSESIPRWSFGVLNPKDTVDVPGSVQLLASPSPQPSTPPPDDNESPPNSQKTTPDGRVILSPQPSPSPHDPLNWPPWRRDAALTVLGLYSLLGGGITPLLAAGFREISHDYNVPLSSVALTTGLIMLGLGVGCVIASPTAILYGKRPVYLTSAVMFLLTSVWCALSPNFTSLLVARVVQGVAVSPVEALPSATITELFFLHERGVRIGVYGFCLLGGKNLVPVVGAGVIHRWGWRWAFWVMGGCVGVVGGGLWLFGAETFWDRGVDVMGEKRVEDRGLRGQGSLRHDGMGEISTPDNDTGRRSGETVELVETVNDPITSSSSAAWSSSSETRGNQDLEKRIVEHPGTPPRRNEYTSRMAARPAGSFSRHLLPWHGRLRQDENWFRVAARPFFLFAYPAILWSAIVYSCCIGWLVVISESMDVIYRDPNTYHFSAFSTGLVYISPFIGGVLGTAIAGKMSDVIVKAMARRNGGVFEPEFRLVMIIPVAITTVIGLMGFGWSAEVHDAWIVPTVFFGIISFGCSLGSTTAITFCVDSYRQFAGEALVTLNFSKNIFHGLVFSLFVTGWIQTDGPKIVYIWIGVIQLVAMLFTVPLFLFGKRARHWTSKQGFHKRITSTD</sequence>
<feature type="transmembrane region" description="Helical" evidence="6">
    <location>
        <begin position="218"/>
        <end position="241"/>
    </location>
</feature>
<dbReference type="Pfam" id="PF07690">
    <property type="entry name" value="MFS_1"/>
    <property type="match status" value="1"/>
</dbReference>
<feature type="transmembrane region" description="Helical" evidence="6">
    <location>
        <begin position="247"/>
        <end position="266"/>
    </location>
</feature>
<feature type="transmembrane region" description="Helical" evidence="6">
    <location>
        <begin position="92"/>
        <end position="112"/>
    </location>
</feature>
<feature type="domain" description="Major facilitator superfamily (MFS) profile" evidence="7">
    <location>
        <begin position="93"/>
        <end position="609"/>
    </location>
</feature>
<feature type="transmembrane region" description="Helical" evidence="6">
    <location>
        <begin position="159"/>
        <end position="180"/>
    </location>
</feature>
<dbReference type="Proteomes" id="UP001174997">
    <property type="component" value="Unassembled WGS sequence"/>
</dbReference>
<comment type="caution">
    <text evidence="8">The sequence shown here is derived from an EMBL/GenBank/DDBJ whole genome shotgun (WGS) entry which is preliminary data.</text>
</comment>
<dbReference type="GO" id="GO:0005886">
    <property type="term" value="C:plasma membrane"/>
    <property type="evidence" value="ECO:0007669"/>
    <property type="project" value="TreeGrafter"/>
</dbReference>
<organism evidence="8 9">
    <name type="scientific">Cercophora samala</name>
    <dbReference type="NCBI Taxonomy" id="330535"/>
    <lineage>
        <taxon>Eukaryota</taxon>
        <taxon>Fungi</taxon>
        <taxon>Dikarya</taxon>
        <taxon>Ascomycota</taxon>
        <taxon>Pezizomycotina</taxon>
        <taxon>Sordariomycetes</taxon>
        <taxon>Sordariomycetidae</taxon>
        <taxon>Sordariales</taxon>
        <taxon>Lasiosphaeriaceae</taxon>
        <taxon>Cercophora</taxon>
    </lineage>
</organism>
<keyword evidence="2 6" id="KW-0812">Transmembrane</keyword>
<dbReference type="PROSITE" id="PS50850">
    <property type="entry name" value="MFS"/>
    <property type="match status" value="1"/>
</dbReference>
<evidence type="ECO:0000256" key="3">
    <source>
        <dbReference type="ARBA" id="ARBA00022989"/>
    </source>
</evidence>
<evidence type="ECO:0000256" key="6">
    <source>
        <dbReference type="SAM" id="Phobius"/>
    </source>
</evidence>
<proteinExistence type="predicted"/>
<feature type="transmembrane region" description="Helical" evidence="6">
    <location>
        <begin position="564"/>
        <end position="580"/>
    </location>
</feature>
<protein>
    <submittedName>
        <fullName evidence="8">Major facilitator superfamily transporter</fullName>
    </submittedName>
</protein>
<dbReference type="Gene3D" id="1.20.1720.10">
    <property type="entry name" value="Multidrug resistance protein D"/>
    <property type="match status" value="2"/>
</dbReference>
<keyword evidence="9" id="KW-1185">Reference proteome</keyword>
<feature type="compositionally biased region" description="Basic and acidic residues" evidence="5">
    <location>
        <begin position="344"/>
        <end position="354"/>
    </location>
</feature>
<feature type="transmembrane region" description="Helical" evidence="6">
    <location>
        <begin position="192"/>
        <end position="211"/>
    </location>
</feature>
<dbReference type="SUPFAM" id="SSF103473">
    <property type="entry name" value="MFS general substrate transporter"/>
    <property type="match status" value="1"/>
</dbReference>
<dbReference type="InterPro" id="IPR020846">
    <property type="entry name" value="MFS_dom"/>
</dbReference>
<evidence type="ECO:0000256" key="2">
    <source>
        <dbReference type="ARBA" id="ARBA00022692"/>
    </source>
</evidence>
<feature type="transmembrane region" description="Helical" evidence="6">
    <location>
        <begin position="586"/>
        <end position="607"/>
    </location>
</feature>
<keyword evidence="4 6" id="KW-0472">Membrane</keyword>
<evidence type="ECO:0000313" key="9">
    <source>
        <dbReference type="Proteomes" id="UP001174997"/>
    </source>
</evidence>
<accession>A0AA40D3Z8</accession>
<dbReference type="GO" id="GO:0022857">
    <property type="term" value="F:transmembrane transporter activity"/>
    <property type="evidence" value="ECO:0007669"/>
    <property type="project" value="InterPro"/>
</dbReference>
<evidence type="ECO:0000313" key="8">
    <source>
        <dbReference type="EMBL" id="KAK0659708.1"/>
    </source>
</evidence>